<name>A0A3M7MAH1_9PLEO</name>
<organism evidence="1 2">
    <name type="scientific">Pyrenophora seminiperda CCB06</name>
    <dbReference type="NCBI Taxonomy" id="1302712"/>
    <lineage>
        <taxon>Eukaryota</taxon>
        <taxon>Fungi</taxon>
        <taxon>Dikarya</taxon>
        <taxon>Ascomycota</taxon>
        <taxon>Pezizomycotina</taxon>
        <taxon>Dothideomycetes</taxon>
        <taxon>Pleosporomycetidae</taxon>
        <taxon>Pleosporales</taxon>
        <taxon>Pleosporineae</taxon>
        <taxon>Pleosporaceae</taxon>
        <taxon>Pyrenophora</taxon>
    </lineage>
</organism>
<reference evidence="1 2" key="1">
    <citation type="journal article" date="2014" name="PLoS ONE">
        <title>De novo Genome Assembly of the Fungal Plant Pathogen Pyrenophora semeniperda.</title>
        <authorList>
            <person name="Soliai M.M."/>
            <person name="Meyer S.E."/>
            <person name="Udall J.A."/>
            <person name="Elzinga D.E."/>
            <person name="Hermansen R.A."/>
            <person name="Bodily P.M."/>
            <person name="Hart A.A."/>
            <person name="Coleman C.E."/>
        </authorList>
    </citation>
    <scope>NUCLEOTIDE SEQUENCE [LARGE SCALE GENOMIC DNA]</scope>
    <source>
        <strain evidence="1 2">CCB06</strain>
        <tissue evidence="1">Mycelium</tissue>
    </source>
</reference>
<evidence type="ECO:0000313" key="1">
    <source>
        <dbReference type="EMBL" id="RMZ71477.1"/>
    </source>
</evidence>
<evidence type="ECO:0000313" key="2">
    <source>
        <dbReference type="Proteomes" id="UP000265663"/>
    </source>
</evidence>
<accession>A0A3M7MAH1</accession>
<dbReference type="Proteomes" id="UP000265663">
    <property type="component" value="Unassembled WGS sequence"/>
</dbReference>
<protein>
    <submittedName>
        <fullName evidence="1">Uncharacterized protein</fullName>
    </submittedName>
</protein>
<sequence>MTPVRLDSHLSTASNTYIHTCSFIYFFHRLHLFVLVKYEIMPAPDTKTYNVYIVTFKNRQGPDHEGIALVPAQLEKQDAGRYYHVKGNVGMGMTYGLVPAERTRANPCNSNYQSSTFQNSNTSQTISLLHTTPVRSWRTTRILQSKTAAIGWLRYLEKLVLFCRMTDCCLNIPRSSNGGSLTTSLRISFRYKHQHPKFNKVLPHDLR</sequence>
<dbReference type="OrthoDB" id="4232264at2759"/>
<dbReference type="EMBL" id="KE747827">
    <property type="protein sequence ID" value="RMZ71477.1"/>
    <property type="molecule type" value="Genomic_DNA"/>
</dbReference>
<gene>
    <name evidence="1" type="ORF">GMOD_00006594</name>
</gene>
<proteinExistence type="predicted"/>
<dbReference type="AlphaFoldDB" id="A0A3M7MAH1"/>
<keyword evidence="2" id="KW-1185">Reference proteome</keyword>